<dbReference type="InterPro" id="IPR027417">
    <property type="entry name" value="P-loop_NTPase"/>
</dbReference>
<dbReference type="GO" id="GO:0006260">
    <property type="term" value="P:DNA replication"/>
    <property type="evidence" value="ECO:0007669"/>
    <property type="project" value="InterPro"/>
</dbReference>
<dbReference type="Gene3D" id="3.40.50.300">
    <property type="entry name" value="P-loop containing nucleotide triphosphate hydrolases"/>
    <property type="match status" value="1"/>
</dbReference>
<dbReference type="Pfam" id="PF17207">
    <property type="entry name" value="MCM_OB"/>
    <property type="match status" value="1"/>
</dbReference>
<evidence type="ECO:0000256" key="2">
    <source>
        <dbReference type="ARBA" id="ARBA00022741"/>
    </source>
</evidence>
<dbReference type="Pfam" id="PF00493">
    <property type="entry name" value="MCM"/>
    <property type="match status" value="1"/>
</dbReference>
<evidence type="ECO:0000259" key="6">
    <source>
        <dbReference type="PROSITE" id="PS50051"/>
    </source>
</evidence>
<dbReference type="InterPro" id="IPR012340">
    <property type="entry name" value="NA-bd_OB-fold"/>
</dbReference>
<dbReference type="SMART" id="SM00350">
    <property type="entry name" value="MCM"/>
    <property type="match status" value="1"/>
</dbReference>
<dbReference type="InterPro" id="IPR031327">
    <property type="entry name" value="MCM"/>
</dbReference>
<organism evidence="7 8">
    <name type="scientific">Triparma laevis f. inornata</name>
    <dbReference type="NCBI Taxonomy" id="1714386"/>
    <lineage>
        <taxon>Eukaryota</taxon>
        <taxon>Sar</taxon>
        <taxon>Stramenopiles</taxon>
        <taxon>Ochrophyta</taxon>
        <taxon>Bolidophyceae</taxon>
        <taxon>Parmales</taxon>
        <taxon>Triparmaceae</taxon>
        <taxon>Triparma</taxon>
    </lineage>
</organism>
<dbReference type="Proteomes" id="UP001162640">
    <property type="component" value="Unassembled WGS sequence"/>
</dbReference>
<dbReference type="InterPro" id="IPR018525">
    <property type="entry name" value="MCM_CS"/>
</dbReference>
<evidence type="ECO:0000256" key="5">
    <source>
        <dbReference type="RuleBase" id="RU004070"/>
    </source>
</evidence>
<dbReference type="GO" id="GO:0005524">
    <property type="term" value="F:ATP binding"/>
    <property type="evidence" value="ECO:0007669"/>
    <property type="project" value="UniProtKB-KW"/>
</dbReference>
<evidence type="ECO:0000256" key="1">
    <source>
        <dbReference type="ARBA" id="ARBA00012551"/>
    </source>
</evidence>
<dbReference type="InterPro" id="IPR041562">
    <property type="entry name" value="MCM_lid"/>
</dbReference>
<keyword evidence="3 5" id="KW-0067">ATP-binding</keyword>
<dbReference type="GO" id="GO:0017116">
    <property type="term" value="F:single-stranded DNA helicase activity"/>
    <property type="evidence" value="ECO:0007669"/>
    <property type="project" value="TreeGrafter"/>
</dbReference>
<dbReference type="EC" id="3.6.4.12" evidence="1"/>
<dbReference type="InterPro" id="IPR003593">
    <property type="entry name" value="AAA+_ATPase"/>
</dbReference>
<dbReference type="Gene3D" id="2.40.50.140">
    <property type="entry name" value="Nucleic acid-binding proteins"/>
    <property type="match status" value="1"/>
</dbReference>
<protein>
    <recommendedName>
        <fullName evidence="1">DNA helicase</fullName>
        <ecNumber evidence="1">3.6.4.12</ecNumber>
    </recommendedName>
</protein>
<evidence type="ECO:0000256" key="3">
    <source>
        <dbReference type="ARBA" id="ARBA00022840"/>
    </source>
</evidence>
<evidence type="ECO:0000313" key="7">
    <source>
        <dbReference type="EMBL" id="GMH68475.1"/>
    </source>
</evidence>
<dbReference type="SUPFAM" id="SSF50249">
    <property type="entry name" value="Nucleic acid-binding proteins"/>
    <property type="match status" value="1"/>
</dbReference>
<dbReference type="GO" id="GO:0042555">
    <property type="term" value="C:MCM complex"/>
    <property type="evidence" value="ECO:0007669"/>
    <property type="project" value="TreeGrafter"/>
</dbReference>
<sequence length="845" mass="92243">MSNFGNNSPFTRSAADHAIYESLWFIHFPELPTSYDNPGALTGHLQYAENLTKCFLDLIDDKSQNLLLNTQAMTQFTHSTNGVSNIHEAKAKIRLALNSKSNQQTSVNRTIPTTRVTLHVPSLIIIYSYMFPASSRSDGSNTHNIKDYIRDAPDFACAALGLAVGFVKTVNSAARRINPDQLPADAESKYNVSLTSVEPVVSFGDINSDYSSKLITVKGNVLKASNPHPAISRGEFYCPKCQTKGLYCLFRNGIYKTPKRCPTSKCTGKAFVVNNIEYVDEQTLTLQSLESNAGQVPLTLQCEVNADLVDKCKAGDCVTIVGVVDSMNSMHRTGKAGKQAVNHSLYTLFLRGIWVGVEDGGTEGAGEGVAGSGFTVNQLKSIRSVARADCGPGQHPNSFSIDDRNAFPFDLLVNSLAPEIYGHELAKAGLLLVLLSGTPNPNPNQVQTRTNPHILIVGDPGMGKSQLLKRTSELARRSVYIGGNTSSKTGLTVSVVKDHGQTTLEAGALVLSDGGICCIDEFDKMGGGEVALLECMEQQTVSVAKSGICTSLQARCSVVAAANPAQGTYDVSKSVVENLKISAPVLSRFDLCFILQDTADAEIDERVSAHIMRNHYKRSADQMLDVVEEEMPSQSSDAKYLTDHSRTVQRIKKHTKAPTLPIDIVRDYIAYARKYCAPKLTAKAASILKDFYINMKHPTNGMSEPLPITTRQLESMVRLAQARAKASLRPYVTVEDAQDVVDIMTQSIFGTLIDVNGQLDTQRGGSTGKSKSKQKKSFLEMLLKRSEANFTNSELVNLGIQFLGDDTTEKTMKDMIYEMTSDSELLRDSSVLDEYCKPKLKVNQM</sequence>
<dbReference type="InterPro" id="IPR001208">
    <property type="entry name" value="MCM_dom"/>
</dbReference>
<dbReference type="CDD" id="cd17706">
    <property type="entry name" value="MCM"/>
    <property type="match status" value="1"/>
</dbReference>
<dbReference type="GO" id="GO:0005634">
    <property type="term" value="C:nucleus"/>
    <property type="evidence" value="ECO:0007669"/>
    <property type="project" value="TreeGrafter"/>
</dbReference>
<dbReference type="AlphaFoldDB" id="A0A9W7AEH2"/>
<name>A0A9W7AEH2_9STRA</name>
<feature type="domain" description="MCM C-terminal AAA(+) ATPase" evidence="6">
    <location>
        <begin position="408"/>
        <end position="611"/>
    </location>
</feature>
<comment type="caution">
    <text evidence="7">The sequence shown here is derived from an EMBL/GenBank/DDBJ whole genome shotgun (WGS) entry which is preliminary data.</text>
</comment>
<evidence type="ECO:0000256" key="4">
    <source>
        <dbReference type="ARBA" id="ARBA00023125"/>
    </source>
</evidence>
<comment type="similarity">
    <text evidence="5">Belongs to the MCM family.</text>
</comment>
<reference evidence="8" key="1">
    <citation type="journal article" date="2023" name="Commun. Biol.">
        <title>Genome analysis of Parmales, the sister group of diatoms, reveals the evolutionary specialization of diatoms from phago-mixotrophs to photoautotrophs.</title>
        <authorList>
            <person name="Ban H."/>
            <person name="Sato S."/>
            <person name="Yoshikawa S."/>
            <person name="Yamada K."/>
            <person name="Nakamura Y."/>
            <person name="Ichinomiya M."/>
            <person name="Sato N."/>
            <person name="Blanc-Mathieu R."/>
            <person name="Endo H."/>
            <person name="Kuwata A."/>
            <person name="Ogata H."/>
        </authorList>
    </citation>
    <scope>NUCLEOTIDE SEQUENCE [LARGE SCALE GENOMIC DNA]</scope>
</reference>
<dbReference type="PRINTS" id="PR01657">
    <property type="entry name" value="MCMFAMILY"/>
</dbReference>
<dbReference type="Pfam" id="PF17855">
    <property type="entry name" value="MCM_lid"/>
    <property type="match status" value="1"/>
</dbReference>
<dbReference type="Gene3D" id="2.20.28.10">
    <property type="match status" value="1"/>
</dbReference>
<keyword evidence="2 5" id="KW-0547">Nucleotide-binding</keyword>
<dbReference type="PANTHER" id="PTHR11630:SF47">
    <property type="entry name" value="DNA HELICASE MCM8"/>
    <property type="match status" value="1"/>
</dbReference>
<keyword evidence="4 5" id="KW-0238">DNA-binding</keyword>
<dbReference type="PANTHER" id="PTHR11630">
    <property type="entry name" value="DNA REPLICATION LICENSING FACTOR MCM FAMILY MEMBER"/>
    <property type="match status" value="1"/>
</dbReference>
<dbReference type="InterPro" id="IPR033762">
    <property type="entry name" value="MCM_OB"/>
</dbReference>
<proteinExistence type="inferred from homology"/>
<gene>
    <name evidence="7" type="ORF">TL16_g04940</name>
</gene>
<dbReference type="SUPFAM" id="SSF52540">
    <property type="entry name" value="P-loop containing nucleoside triphosphate hydrolases"/>
    <property type="match status" value="1"/>
</dbReference>
<dbReference type="EMBL" id="BLQM01000140">
    <property type="protein sequence ID" value="GMH68475.1"/>
    <property type="molecule type" value="Genomic_DNA"/>
</dbReference>
<accession>A0A9W7AEH2</accession>
<evidence type="ECO:0000313" key="8">
    <source>
        <dbReference type="Proteomes" id="UP001162640"/>
    </source>
</evidence>
<dbReference type="GO" id="GO:0003697">
    <property type="term" value="F:single-stranded DNA binding"/>
    <property type="evidence" value="ECO:0007669"/>
    <property type="project" value="TreeGrafter"/>
</dbReference>
<dbReference type="PROSITE" id="PS00847">
    <property type="entry name" value="MCM_1"/>
    <property type="match status" value="1"/>
</dbReference>
<dbReference type="SMART" id="SM00382">
    <property type="entry name" value="AAA"/>
    <property type="match status" value="1"/>
</dbReference>
<dbReference type="PROSITE" id="PS50051">
    <property type="entry name" value="MCM_2"/>
    <property type="match status" value="1"/>
</dbReference>